<evidence type="ECO:0000313" key="2">
    <source>
        <dbReference type="Proteomes" id="UP000236333"/>
    </source>
</evidence>
<name>A0A2J8AAE1_9CHLO</name>
<dbReference type="SUPFAM" id="SSF51126">
    <property type="entry name" value="Pectin lyase-like"/>
    <property type="match status" value="1"/>
</dbReference>
<dbReference type="PANTHER" id="PTHR19862">
    <property type="entry name" value="WD REPEAT-CONTAINING PROTEIN 48"/>
    <property type="match status" value="1"/>
</dbReference>
<dbReference type="AlphaFoldDB" id="A0A2J8AAE1"/>
<comment type="caution">
    <text evidence="1">The sequence shown here is derived from an EMBL/GenBank/DDBJ whole genome shotgun (WGS) entry which is preliminary data.</text>
</comment>
<dbReference type="GO" id="GO:0043130">
    <property type="term" value="F:ubiquitin binding"/>
    <property type="evidence" value="ECO:0007669"/>
    <property type="project" value="TreeGrafter"/>
</dbReference>
<proteinExistence type="predicted"/>
<accession>A0A2J8AAE1</accession>
<organism evidence="1 2">
    <name type="scientific">Tetrabaena socialis</name>
    <dbReference type="NCBI Taxonomy" id="47790"/>
    <lineage>
        <taxon>Eukaryota</taxon>
        <taxon>Viridiplantae</taxon>
        <taxon>Chlorophyta</taxon>
        <taxon>core chlorophytes</taxon>
        <taxon>Chlorophyceae</taxon>
        <taxon>CS clade</taxon>
        <taxon>Chlamydomonadales</taxon>
        <taxon>Tetrabaenaceae</taxon>
        <taxon>Tetrabaena</taxon>
    </lineage>
</organism>
<keyword evidence="2" id="KW-1185">Reference proteome</keyword>
<dbReference type="OrthoDB" id="205145at2759"/>
<dbReference type="InterPro" id="IPR011050">
    <property type="entry name" value="Pectin_lyase_fold/virulence"/>
</dbReference>
<gene>
    <name evidence="1" type="ORF">TSOC_003879</name>
</gene>
<protein>
    <submittedName>
        <fullName evidence="1">Uncharacterized protein</fullName>
    </submittedName>
</protein>
<dbReference type="GO" id="GO:0000724">
    <property type="term" value="P:double-strand break repair via homologous recombination"/>
    <property type="evidence" value="ECO:0007669"/>
    <property type="project" value="TreeGrafter"/>
</dbReference>
<sequence length="973" mass="98211">MSYNSAPYGVGGAINMAGNSVPYGFFTSSLVISSSSEMNSNTAGLAGGAFATSCGLDMLHVTDNGSMSKPDYHISFNSAPVGAGGAVYMAGLNIADGFKTSLSISNGSQVDGNSAGSNGGAFATNRGISLFSTADFSSISGNTAAAGNGGAVYALQAIGHVMVTTGSNVSHNSAQIDGGAVCVAADDGVYNYEASSSILTVIGESSIYDNTAGGDGGAFYMGAGMAALAVDEGSSISYNTAAAGNGGAVHAQACGVFYISNNSQMSYNEGGDGGAVFMASGKPQMQLPGLAEFMLAGASIVNHNTARGRGGAFYVQAYSIGNFSVVEGSSMSFNVAQHGGALFIQSMFGRLIIRDSLIIGNVASTGSGGFLSHEVSGASTQESSDVGRCPSDGPFLLDIERFNVSSNTALIDGGALALSANNVMVVGSYVAGQQRCTMLLVHITSSNLEHNQATNGAGGAISAIIATHGPSTARTLDQQPYLASLAIVISGSTLSNNLAQSAGAVSLRSVYNGSKETGSSTNVTACCGPEVGGAGGRLDFLDVNFAALPWPETSSCQLEVKGGTIIDGNRAVNGSGGGINLAGCAALIHGCLIFNNSALKGGGGLAYMDSGISAVGLCSEATTPASSFDQTLTTLGGGAMLLLINNSKLVDNILTVVDTVLDRNQATTQGGAVSMHLLSAYEVGNALLFSQKDSQGQHPSALIVHSNFTYNAAGTYGGSMHVQAACGGQLLVCNDTNFTNNTAALGGAISIFSMESSYDGMDGYTTCTTTAGLVLESASVLYNSAQSGGGLHLAQGASAIVTGTTFQENRAELLGGAIASVDCGLLTLTDSYITGCSAGLLGGGIYTDACMLIVVERSQFNRDRAAVGGGMYLSGTKDTLVHVAPVAILSHVNFSEDTAVSFYHASTNISTVSQVISQYLGHGGGMFINGHIGVAVSNNVVMYGNSASFGTVIASTQVSWISTPEWVCWVFTQ</sequence>
<dbReference type="InterPro" id="IPR051246">
    <property type="entry name" value="WDR48"/>
</dbReference>
<reference evidence="1 2" key="1">
    <citation type="journal article" date="2017" name="Mol. Biol. Evol.">
        <title>The 4-celled Tetrabaena socialis nuclear genome reveals the essential components for genetic control of cell number at the origin of multicellularity in the volvocine lineage.</title>
        <authorList>
            <person name="Featherston J."/>
            <person name="Arakaki Y."/>
            <person name="Hanschen E.R."/>
            <person name="Ferris P.J."/>
            <person name="Michod R.E."/>
            <person name="Olson B.J.S.C."/>
            <person name="Nozaki H."/>
            <person name="Durand P.M."/>
        </authorList>
    </citation>
    <scope>NUCLEOTIDE SEQUENCE [LARGE SCALE GENOMIC DNA]</scope>
    <source>
        <strain evidence="1 2">NIES-571</strain>
    </source>
</reference>
<dbReference type="Proteomes" id="UP000236333">
    <property type="component" value="Unassembled WGS sequence"/>
</dbReference>
<dbReference type="PANTHER" id="PTHR19862:SF14">
    <property type="entry name" value="WD REPEAT-CONTAINING PROTEIN 48"/>
    <property type="match status" value="1"/>
</dbReference>
<evidence type="ECO:0000313" key="1">
    <source>
        <dbReference type="EMBL" id="PNH09496.1"/>
    </source>
</evidence>
<dbReference type="EMBL" id="PGGS01000088">
    <property type="protein sequence ID" value="PNH09496.1"/>
    <property type="molecule type" value="Genomic_DNA"/>
</dbReference>